<keyword evidence="2" id="KW-1185">Reference proteome</keyword>
<dbReference type="STRING" id="36847.CLNEO_13450"/>
<name>A0A136WFU4_9FIRM</name>
<gene>
    <name evidence="1" type="ORF">CLNEO_13450</name>
</gene>
<evidence type="ECO:0000313" key="1">
    <source>
        <dbReference type="EMBL" id="KXL53374.1"/>
    </source>
</evidence>
<protein>
    <submittedName>
        <fullName evidence="1">Uncharacterized protein</fullName>
    </submittedName>
</protein>
<dbReference type="AlphaFoldDB" id="A0A136WFU4"/>
<comment type="caution">
    <text evidence="1">The sequence shown here is derived from an EMBL/GenBank/DDBJ whole genome shotgun (WGS) entry which is preliminary data.</text>
</comment>
<dbReference type="Proteomes" id="UP000070539">
    <property type="component" value="Unassembled WGS sequence"/>
</dbReference>
<dbReference type="EMBL" id="LRVM01000003">
    <property type="protein sequence ID" value="KXL53374.1"/>
    <property type="molecule type" value="Genomic_DNA"/>
</dbReference>
<evidence type="ECO:0000313" key="2">
    <source>
        <dbReference type="Proteomes" id="UP000070539"/>
    </source>
</evidence>
<dbReference type="RefSeq" id="WP_066086358.1">
    <property type="nucleotide sequence ID" value="NZ_LRVM01000003.1"/>
</dbReference>
<proteinExistence type="predicted"/>
<reference evidence="1 2" key="1">
    <citation type="submission" date="2016-01" db="EMBL/GenBank/DDBJ databases">
        <title>Genome sequence of Clostridium neopropionicum X4, DSM-3847.</title>
        <authorList>
            <person name="Poehlein A."/>
            <person name="Beck M.H."/>
            <person name="Bengelsdorf F.R."/>
            <person name="Daniel R."/>
            <person name="Duerre P."/>
        </authorList>
    </citation>
    <scope>NUCLEOTIDE SEQUENCE [LARGE SCALE GENOMIC DNA]</scope>
    <source>
        <strain evidence="1 2">DSM-3847</strain>
    </source>
</reference>
<sequence length="91" mass="10697">MPTGTGEEKPYLYTDTEDLKMVADYSGLNFNECLELDCYTYKTLVKDAFIHKMRQTEKGSEYLEDCWLLQQTKPDIKKLKEIFGEVKKEND</sequence>
<organism evidence="1 2">
    <name type="scientific">Anaerotignum neopropionicum</name>
    <dbReference type="NCBI Taxonomy" id="36847"/>
    <lineage>
        <taxon>Bacteria</taxon>
        <taxon>Bacillati</taxon>
        <taxon>Bacillota</taxon>
        <taxon>Clostridia</taxon>
        <taxon>Lachnospirales</taxon>
        <taxon>Anaerotignaceae</taxon>
        <taxon>Anaerotignum</taxon>
    </lineage>
</organism>
<accession>A0A136WFU4</accession>